<dbReference type="InterPro" id="IPR027417">
    <property type="entry name" value="P-loop_NTPase"/>
</dbReference>
<keyword evidence="4" id="KW-0347">Helicase</keyword>
<comment type="caution">
    <text evidence="8">The sequence shown here is derived from an EMBL/GenBank/DDBJ whole genome shotgun (WGS) entry which is preliminary data.</text>
</comment>
<gene>
    <name evidence="8" type="ORF">Ddye_016478</name>
</gene>
<keyword evidence="3" id="KW-0378">Hydrolase</keyword>
<evidence type="ECO:0000256" key="5">
    <source>
        <dbReference type="ARBA" id="ARBA00022840"/>
    </source>
</evidence>
<dbReference type="SUPFAM" id="SSF52540">
    <property type="entry name" value="P-loop containing nucleoside triphosphate hydrolases"/>
    <property type="match status" value="1"/>
</dbReference>
<dbReference type="PANTHER" id="PTHR18934:SF99">
    <property type="entry name" value="ATP-DEPENDENT RNA HELICASE DHX37-RELATED"/>
    <property type="match status" value="1"/>
</dbReference>
<evidence type="ECO:0000256" key="1">
    <source>
        <dbReference type="ARBA" id="ARBA00012552"/>
    </source>
</evidence>
<dbReference type="Proteomes" id="UP001280121">
    <property type="component" value="Unassembled WGS sequence"/>
</dbReference>
<keyword evidence="9" id="KW-1185">Reference proteome</keyword>
<dbReference type="GO" id="GO:0000462">
    <property type="term" value="P:maturation of SSU-rRNA from tricistronic rRNA transcript (SSU-rRNA, 5.8S rRNA, LSU-rRNA)"/>
    <property type="evidence" value="ECO:0007669"/>
    <property type="project" value="TreeGrafter"/>
</dbReference>
<name>A0AAD9WYW1_9ROSI</name>
<evidence type="ECO:0000313" key="8">
    <source>
        <dbReference type="EMBL" id="KAK2648989.1"/>
    </source>
</evidence>
<dbReference type="EC" id="3.6.4.13" evidence="1"/>
<dbReference type="AlphaFoldDB" id="A0AAD9WYW1"/>
<dbReference type="GO" id="GO:0005730">
    <property type="term" value="C:nucleolus"/>
    <property type="evidence" value="ECO:0007669"/>
    <property type="project" value="TreeGrafter"/>
</dbReference>
<evidence type="ECO:0000313" key="9">
    <source>
        <dbReference type="Proteomes" id="UP001280121"/>
    </source>
</evidence>
<keyword evidence="2" id="KW-0547">Nucleotide-binding</keyword>
<evidence type="ECO:0000256" key="3">
    <source>
        <dbReference type="ARBA" id="ARBA00022801"/>
    </source>
</evidence>
<feature type="domain" description="Helicase C-terminal" evidence="7">
    <location>
        <begin position="8"/>
        <end position="89"/>
    </location>
</feature>
<dbReference type="PANTHER" id="PTHR18934">
    <property type="entry name" value="ATP-DEPENDENT RNA HELICASE"/>
    <property type="match status" value="1"/>
</dbReference>
<evidence type="ECO:0000256" key="2">
    <source>
        <dbReference type="ARBA" id="ARBA00022741"/>
    </source>
</evidence>
<proteinExistence type="predicted"/>
<organism evidence="8 9">
    <name type="scientific">Dipteronia dyeriana</name>
    <dbReference type="NCBI Taxonomy" id="168575"/>
    <lineage>
        <taxon>Eukaryota</taxon>
        <taxon>Viridiplantae</taxon>
        <taxon>Streptophyta</taxon>
        <taxon>Embryophyta</taxon>
        <taxon>Tracheophyta</taxon>
        <taxon>Spermatophyta</taxon>
        <taxon>Magnoliopsida</taxon>
        <taxon>eudicotyledons</taxon>
        <taxon>Gunneridae</taxon>
        <taxon>Pentapetalae</taxon>
        <taxon>rosids</taxon>
        <taxon>malvids</taxon>
        <taxon>Sapindales</taxon>
        <taxon>Sapindaceae</taxon>
        <taxon>Hippocastanoideae</taxon>
        <taxon>Acereae</taxon>
        <taxon>Dipteronia</taxon>
    </lineage>
</organism>
<dbReference type="GO" id="GO:0003724">
    <property type="term" value="F:RNA helicase activity"/>
    <property type="evidence" value="ECO:0007669"/>
    <property type="project" value="UniProtKB-EC"/>
</dbReference>
<comment type="catalytic activity">
    <reaction evidence="6">
        <text>ATP + H2O = ADP + phosphate + H(+)</text>
        <dbReference type="Rhea" id="RHEA:13065"/>
        <dbReference type="ChEBI" id="CHEBI:15377"/>
        <dbReference type="ChEBI" id="CHEBI:15378"/>
        <dbReference type="ChEBI" id="CHEBI:30616"/>
        <dbReference type="ChEBI" id="CHEBI:43474"/>
        <dbReference type="ChEBI" id="CHEBI:456216"/>
        <dbReference type="EC" id="3.6.4.13"/>
    </reaction>
</comment>
<protein>
    <recommendedName>
        <fullName evidence="1">RNA helicase</fullName>
        <ecNumber evidence="1">3.6.4.13</ecNumber>
    </recommendedName>
</protein>
<evidence type="ECO:0000259" key="7">
    <source>
        <dbReference type="Pfam" id="PF00271"/>
    </source>
</evidence>
<reference evidence="8" key="1">
    <citation type="journal article" date="2023" name="Plant J.">
        <title>Genome sequences and population genomics provide insights into the demographic history, inbreeding, and mutation load of two 'living fossil' tree species of Dipteronia.</title>
        <authorList>
            <person name="Feng Y."/>
            <person name="Comes H.P."/>
            <person name="Chen J."/>
            <person name="Zhu S."/>
            <person name="Lu R."/>
            <person name="Zhang X."/>
            <person name="Li P."/>
            <person name="Qiu J."/>
            <person name="Olsen K.M."/>
            <person name="Qiu Y."/>
        </authorList>
    </citation>
    <scope>NUCLEOTIDE SEQUENCE</scope>
    <source>
        <strain evidence="8">KIB01</strain>
    </source>
</reference>
<sequence length="90" mass="9801">MPIHKSLPQGGILVFVTGQREVEHSYQKIRGDTEPCACALFVLPLYAMLHAAKQLCVFGKVKEGDPLVAVATNVAETSLTIPDMKYVVDT</sequence>
<accession>A0AAD9WYW1</accession>
<dbReference type="GO" id="GO:0005524">
    <property type="term" value="F:ATP binding"/>
    <property type="evidence" value="ECO:0007669"/>
    <property type="project" value="UniProtKB-KW"/>
</dbReference>
<dbReference type="Pfam" id="PF00271">
    <property type="entry name" value="Helicase_C"/>
    <property type="match status" value="1"/>
</dbReference>
<dbReference type="GO" id="GO:0016787">
    <property type="term" value="F:hydrolase activity"/>
    <property type="evidence" value="ECO:0007669"/>
    <property type="project" value="UniProtKB-KW"/>
</dbReference>
<keyword evidence="5" id="KW-0067">ATP-binding</keyword>
<dbReference type="EMBL" id="JANJYI010000005">
    <property type="protein sequence ID" value="KAK2648989.1"/>
    <property type="molecule type" value="Genomic_DNA"/>
</dbReference>
<dbReference type="GO" id="GO:0003723">
    <property type="term" value="F:RNA binding"/>
    <property type="evidence" value="ECO:0007669"/>
    <property type="project" value="TreeGrafter"/>
</dbReference>
<evidence type="ECO:0000256" key="6">
    <source>
        <dbReference type="ARBA" id="ARBA00047984"/>
    </source>
</evidence>
<dbReference type="Gene3D" id="3.40.50.300">
    <property type="entry name" value="P-loop containing nucleotide triphosphate hydrolases"/>
    <property type="match status" value="1"/>
</dbReference>
<dbReference type="InterPro" id="IPR001650">
    <property type="entry name" value="Helicase_C-like"/>
</dbReference>
<evidence type="ECO:0000256" key="4">
    <source>
        <dbReference type="ARBA" id="ARBA00022806"/>
    </source>
</evidence>